<dbReference type="PRINTS" id="PR00723">
    <property type="entry name" value="SUBTILISIN"/>
</dbReference>
<accession>I4AHX8</accession>
<feature type="active site" description="Charge relay system" evidence="5">
    <location>
        <position position="297"/>
    </location>
</feature>
<dbReference type="AlphaFoldDB" id="I4AHX8"/>
<feature type="signal peptide" evidence="6">
    <location>
        <begin position="1"/>
        <end position="21"/>
    </location>
</feature>
<gene>
    <name evidence="8" type="ordered locus">Fleli_1125</name>
</gene>
<dbReference type="Pfam" id="PF00082">
    <property type="entry name" value="Peptidase_S8"/>
    <property type="match status" value="1"/>
</dbReference>
<evidence type="ECO:0000256" key="3">
    <source>
        <dbReference type="ARBA" id="ARBA00022801"/>
    </source>
</evidence>
<dbReference type="Proteomes" id="UP000006054">
    <property type="component" value="Chromosome"/>
</dbReference>
<dbReference type="InterPro" id="IPR036852">
    <property type="entry name" value="Peptidase_S8/S53_dom_sf"/>
</dbReference>
<feature type="domain" description="Peptidase S8/S53" evidence="7">
    <location>
        <begin position="288"/>
        <end position="513"/>
    </location>
</feature>
<dbReference type="PROSITE" id="PS51257">
    <property type="entry name" value="PROKAR_LIPOPROTEIN"/>
    <property type="match status" value="1"/>
</dbReference>
<feature type="chain" id="PRO_5003685879" evidence="6">
    <location>
        <begin position="22"/>
        <end position="526"/>
    </location>
</feature>
<dbReference type="InterPro" id="IPR000209">
    <property type="entry name" value="Peptidase_S8/S53_dom"/>
</dbReference>
<name>I4AHX8_BERLS</name>
<evidence type="ECO:0000256" key="1">
    <source>
        <dbReference type="ARBA" id="ARBA00011073"/>
    </source>
</evidence>
<keyword evidence="2 5" id="KW-0645">Protease</keyword>
<dbReference type="HOGENOM" id="CLU_039707_0_0_10"/>
<evidence type="ECO:0000256" key="5">
    <source>
        <dbReference type="PROSITE-ProRule" id="PRU01240"/>
    </source>
</evidence>
<reference evidence="9" key="1">
    <citation type="submission" date="2012-06" db="EMBL/GenBank/DDBJ databases">
        <title>The complete genome of Flexibacter litoralis DSM 6794.</title>
        <authorList>
            <person name="Lucas S."/>
            <person name="Copeland A."/>
            <person name="Lapidus A."/>
            <person name="Glavina del Rio T."/>
            <person name="Dalin E."/>
            <person name="Tice H."/>
            <person name="Bruce D."/>
            <person name="Goodwin L."/>
            <person name="Pitluck S."/>
            <person name="Peters L."/>
            <person name="Ovchinnikova G."/>
            <person name="Lu M."/>
            <person name="Kyrpides N."/>
            <person name="Mavromatis K."/>
            <person name="Ivanova N."/>
            <person name="Brettin T."/>
            <person name="Detter J.C."/>
            <person name="Han C."/>
            <person name="Larimer F."/>
            <person name="Land M."/>
            <person name="Hauser L."/>
            <person name="Markowitz V."/>
            <person name="Cheng J.-F."/>
            <person name="Hugenholtz P."/>
            <person name="Woyke T."/>
            <person name="Wu D."/>
            <person name="Spring S."/>
            <person name="Lang E."/>
            <person name="Kopitz M."/>
            <person name="Brambilla E."/>
            <person name="Klenk H.-P."/>
            <person name="Eisen J.A."/>
        </authorList>
    </citation>
    <scope>NUCLEOTIDE SEQUENCE [LARGE SCALE GENOMIC DNA]</scope>
    <source>
        <strain evidence="9">ATCC 23117 / DSM 6794 / NBRC 15988 / NCIMB 1366 / Sio-4</strain>
    </source>
</reference>
<keyword evidence="3 5" id="KW-0378">Hydrolase</keyword>
<dbReference type="GO" id="GO:0004252">
    <property type="term" value="F:serine-type endopeptidase activity"/>
    <property type="evidence" value="ECO:0007669"/>
    <property type="project" value="UniProtKB-UniRule"/>
</dbReference>
<evidence type="ECO:0000256" key="4">
    <source>
        <dbReference type="ARBA" id="ARBA00022825"/>
    </source>
</evidence>
<dbReference type="PANTHER" id="PTHR43806">
    <property type="entry name" value="PEPTIDASE S8"/>
    <property type="match status" value="1"/>
</dbReference>
<dbReference type="PROSITE" id="PS51892">
    <property type="entry name" value="SUBTILASE"/>
    <property type="match status" value="1"/>
</dbReference>
<dbReference type="RefSeq" id="WP_014797020.1">
    <property type="nucleotide sequence ID" value="NC_018018.1"/>
</dbReference>
<dbReference type="EMBL" id="CP003345">
    <property type="protein sequence ID" value="AFM03563.1"/>
    <property type="molecule type" value="Genomic_DNA"/>
</dbReference>
<keyword evidence="9" id="KW-1185">Reference proteome</keyword>
<dbReference type="OrthoDB" id="9798386at2"/>
<keyword evidence="6" id="KW-0732">Signal</keyword>
<dbReference type="STRING" id="880071.Fleli_1125"/>
<dbReference type="InterPro" id="IPR015500">
    <property type="entry name" value="Peptidase_S8_subtilisin-rel"/>
</dbReference>
<evidence type="ECO:0000259" key="7">
    <source>
        <dbReference type="Pfam" id="PF00082"/>
    </source>
</evidence>
<comment type="similarity">
    <text evidence="1 5">Belongs to the peptidase S8 family.</text>
</comment>
<dbReference type="PATRIC" id="fig|880071.3.peg.1096"/>
<sequence precursor="true">MRPYLLNSKSLLKRYSPLAIAAFMMFSCQQESEIITEQAIEHVAINRTDLDNHIWETVKKEGSFDWNKQSEQIIWNALSKSDGVLSVGFKPKNQNTDIRTIIDKIDINSGEWNDAKNYVLDMIFESERKLNPELKREELIAFEENTLPVLDVVIKNPNTLALLRKSDFVRYAEPMGYEPNTSKALNKELSSSGCGGSNAENGLINGTDYTTFSPNAKASWNHTFHNVSQAWNTASGSGITAMIIDTGSSFAQDNYGTGLNQGLSQGRTIEKLVTLPRDTFWGIPIGSAETPDDGCGHGTAMTGVLGAPRGTDGNAAGIAYNANLVTVRAAEDVLIEGSRESKGVSDAYIIAGNRSDIRVTSMSLGRVTSSSQIADAIRYAYNRDVLIFCAAGTSFGWSSGWVGVIFPATMSETVAVTGVKDNMQRCDDCHDGSAVDFVVVMEKASNGRHPLTLAMSGDVPATVGGSSVATAQTAGMATLVWSANKSLTRNQVLNKLKVSASYYPSRNSNFGWGKINLQNALTASAN</sequence>
<dbReference type="Gene3D" id="3.40.50.200">
    <property type="entry name" value="Peptidase S8/S53 domain"/>
    <property type="match status" value="1"/>
</dbReference>
<dbReference type="CDD" id="cd00306">
    <property type="entry name" value="Peptidases_S8_S53"/>
    <property type="match status" value="1"/>
</dbReference>
<dbReference type="KEGG" id="fli:Fleli_1125"/>
<dbReference type="PANTHER" id="PTHR43806:SF11">
    <property type="entry name" value="CEREVISIN-RELATED"/>
    <property type="match status" value="1"/>
</dbReference>
<dbReference type="GO" id="GO:0006508">
    <property type="term" value="P:proteolysis"/>
    <property type="evidence" value="ECO:0007669"/>
    <property type="project" value="UniProtKB-KW"/>
</dbReference>
<feature type="active site" description="Charge relay system" evidence="5">
    <location>
        <position position="467"/>
    </location>
</feature>
<evidence type="ECO:0000313" key="8">
    <source>
        <dbReference type="EMBL" id="AFM03563.1"/>
    </source>
</evidence>
<dbReference type="InterPro" id="IPR050131">
    <property type="entry name" value="Peptidase_S8_subtilisin-like"/>
</dbReference>
<proteinExistence type="inferred from homology"/>
<keyword evidence="4 5" id="KW-0720">Serine protease</keyword>
<feature type="active site" description="Charge relay system" evidence="5">
    <location>
        <position position="245"/>
    </location>
</feature>
<dbReference type="eggNOG" id="COG1404">
    <property type="taxonomic scope" value="Bacteria"/>
</dbReference>
<evidence type="ECO:0000256" key="6">
    <source>
        <dbReference type="SAM" id="SignalP"/>
    </source>
</evidence>
<evidence type="ECO:0000256" key="2">
    <source>
        <dbReference type="ARBA" id="ARBA00022670"/>
    </source>
</evidence>
<dbReference type="SUPFAM" id="SSF52743">
    <property type="entry name" value="Subtilisin-like"/>
    <property type="match status" value="1"/>
</dbReference>
<organism evidence="8 9">
    <name type="scientific">Bernardetia litoralis (strain ATCC 23117 / DSM 6794 / NBRC 15988 / NCIMB 1366 / Fx l1 / Sio-4)</name>
    <name type="common">Flexibacter litoralis</name>
    <dbReference type="NCBI Taxonomy" id="880071"/>
    <lineage>
        <taxon>Bacteria</taxon>
        <taxon>Pseudomonadati</taxon>
        <taxon>Bacteroidota</taxon>
        <taxon>Cytophagia</taxon>
        <taxon>Cytophagales</taxon>
        <taxon>Bernardetiaceae</taxon>
        <taxon>Bernardetia</taxon>
    </lineage>
</organism>
<evidence type="ECO:0000313" key="9">
    <source>
        <dbReference type="Proteomes" id="UP000006054"/>
    </source>
</evidence>
<protein>
    <submittedName>
        <fullName evidence="8">Subtilisin-like serine protease</fullName>
    </submittedName>
</protein>